<dbReference type="PRINTS" id="PR00790">
    <property type="entry name" value="PAMONOXGNASE"/>
</dbReference>
<comment type="similarity">
    <text evidence="2">In the C-terminal section; belongs to the peptidyl-alpha-hydroxyglycine alpha-amidating lyase family.</text>
</comment>
<dbReference type="GO" id="GO:0005576">
    <property type="term" value="C:extracellular region"/>
    <property type="evidence" value="ECO:0007669"/>
    <property type="project" value="TreeGrafter"/>
</dbReference>
<feature type="binding site" evidence="12">
    <location>
        <position position="594"/>
    </location>
    <ligand>
        <name>a protein</name>
        <dbReference type="ChEBI" id="CHEBI:16541"/>
    </ligand>
    <ligandPart>
        <name>C-terminal Xaa-(2S)-2-hydroxyglycine residue</name>
        <dbReference type="ChEBI" id="CHEBI:142768"/>
    </ligandPart>
</feature>
<dbReference type="InterPro" id="IPR011042">
    <property type="entry name" value="6-blade_b-propeller_TolB-like"/>
</dbReference>
<keyword evidence="7 14" id="KW-1015">Disulfide bond</keyword>
<evidence type="ECO:0000256" key="6">
    <source>
        <dbReference type="ARBA" id="ARBA00022737"/>
    </source>
</evidence>
<evidence type="ECO:0000256" key="18">
    <source>
        <dbReference type="SAM" id="SignalP"/>
    </source>
</evidence>
<protein>
    <recommendedName>
        <fullName evidence="23">Peptidylglycine monooxygenase</fullName>
    </recommendedName>
</protein>
<evidence type="ECO:0000256" key="13">
    <source>
        <dbReference type="PIRSR" id="PIRSR600720-2"/>
    </source>
</evidence>
<dbReference type="CDD" id="cd14958">
    <property type="entry name" value="NHL_PAL_like"/>
    <property type="match status" value="1"/>
</dbReference>
<feature type="compositionally biased region" description="Basic and acidic residues" evidence="16">
    <location>
        <begin position="344"/>
        <end position="354"/>
    </location>
</feature>
<feature type="disulfide bond" evidence="14">
    <location>
        <begin position="590"/>
        <end position="601"/>
    </location>
</feature>
<comment type="cofactor">
    <cofactor evidence="13">
        <name>Zn(2+)</name>
        <dbReference type="ChEBI" id="CHEBI:29105"/>
    </cofactor>
    <text evidence="13">Binds one Zn(2+) ion per subunit.</text>
</comment>
<evidence type="ECO:0000256" key="11">
    <source>
        <dbReference type="ARBA" id="ARBA00048431"/>
    </source>
</evidence>
<feature type="binding site" evidence="13">
    <location>
        <position position="675"/>
    </location>
    <ligand>
        <name>Zn(2+)</name>
        <dbReference type="ChEBI" id="CHEBI:29105"/>
        <note>catalytic</note>
    </ligand>
</feature>
<feature type="compositionally biased region" description="Acidic residues" evidence="16">
    <location>
        <begin position="802"/>
        <end position="814"/>
    </location>
</feature>
<dbReference type="GO" id="GO:0004504">
    <property type="term" value="F:peptidylglycine monooxygenase activity"/>
    <property type="evidence" value="ECO:0007669"/>
    <property type="project" value="UniProtKB-EC"/>
</dbReference>
<keyword evidence="13" id="KW-0106">Calcium</keyword>
<dbReference type="AlphaFoldDB" id="A0AA88HWF7"/>
<dbReference type="Gene3D" id="2.120.10.30">
    <property type="entry name" value="TolB, C-terminal domain"/>
    <property type="match status" value="1"/>
</dbReference>
<comment type="catalytic activity">
    <reaction evidence="11">
        <text>a [peptide]-C-terminal glycine + 2 L-ascorbate + O2 = a [peptide]-C-terminal (2S)-2-hydroxyglycine + 2 monodehydro-L-ascorbate radical + H2O</text>
        <dbReference type="Rhea" id="RHEA:21452"/>
        <dbReference type="Rhea" id="RHEA-COMP:13486"/>
        <dbReference type="Rhea" id="RHEA-COMP:15321"/>
        <dbReference type="ChEBI" id="CHEBI:15377"/>
        <dbReference type="ChEBI" id="CHEBI:15379"/>
        <dbReference type="ChEBI" id="CHEBI:38290"/>
        <dbReference type="ChEBI" id="CHEBI:59513"/>
        <dbReference type="ChEBI" id="CHEBI:137000"/>
        <dbReference type="ChEBI" id="CHEBI:142768"/>
        <dbReference type="EC" id="1.14.17.3"/>
    </reaction>
</comment>
<feature type="binding site" evidence="12">
    <location>
        <position position="416"/>
    </location>
    <ligand>
        <name>a protein</name>
        <dbReference type="ChEBI" id="CHEBI:16541"/>
    </ligand>
    <ligandPart>
        <name>C-terminal Xaa-(2S)-2-hydroxyglycine residue</name>
        <dbReference type="ChEBI" id="CHEBI:142768"/>
    </ligandPart>
</feature>
<evidence type="ECO:0008006" key="23">
    <source>
        <dbReference type="Google" id="ProtNLM"/>
    </source>
</evidence>
<keyword evidence="9" id="KW-0456">Lyase</keyword>
<gene>
    <name evidence="21" type="ORF">QYM36_005622</name>
</gene>
<evidence type="ECO:0000313" key="22">
    <source>
        <dbReference type="Proteomes" id="UP001187531"/>
    </source>
</evidence>
<dbReference type="PANTHER" id="PTHR10680:SF14">
    <property type="entry name" value="PEPTIDYL-GLYCINE ALPHA-AMIDATING MONOOXYGENASE"/>
    <property type="match status" value="1"/>
</dbReference>
<evidence type="ECO:0000256" key="12">
    <source>
        <dbReference type="PIRSR" id="PIRSR600720-1"/>
    </source>
</evidence>
<feature type="chain" id="PRO_5041891714" description="Peptidylglycine monooxygenase" evidence="18">
    <location>
        <begin position="20"/>
        <end position="829"/>
    </location>
</feature>
<sequence>MMKLVVAFTCFMLIWGHEANSLSRLRHSSKTRSNSQLLSVRMPDVVPKMDDDYWCTYHDLDSVANAAYITQFEAAANGSIAHHIILFGCSDLSDDMIEARAWRCLEGNICTGQESILFAWAKNADPTRLPPQVGFDVGRGVDKRYLVMQVHYAHKGNEHTKDSSGLNLAVTASPPKYSAGIYIMLAGDDIIPPETPVHHVDINCRYEQNSPMHIFASRVHAHSLGVVIAGYRFSNDLKTVTEIAKGNPNWPQAFYPEKEVITIQPLDFLAARCTYNSTGRQRSTEIGSTAADEMCNLYLMYYAERNTLPSYLQCYGQNIAGLVDIVPKDSDKPLPRNPLLEEMAHSGHHDDSKHGKTHHTGKTHEGSVNGEHTEDYLSLDVSGFEFVKNWPETDLRIGQPTSVFLTTDGTLMIFHRGDREWGPFDFRPDNIYQRKKDGPIPIDTVVEMVPESGKITRTWGKNLFYLPHGITVDNLSNTWLTDVATHQVFKFTQNDLKTPSLVLGEAFKPGSDEKHFCKPTSVAISHQDGSIFIADGYCNSRIVKFDSQGNFVAQWGTSSNMAQVLSTERNPGTWLIPHSILLIEDRKIACAADRENARVQCLDVVTGDIKSLFYLPNKNAGAYAIAYTPENDGRLWVATAYPSAQQTWNGGVTVFDMHTMNPIGQFGTKDLNRPHDLAVDPKSGNLYVADLIKPYTIKRFYNGNYSYTKKDEVIGPKEEPLTIGNLPNSIKQLLNSSVLDTFTPVLIASLLAAPVLAILSVTLCIKLRRKKYSPEPPAVWWRNKRNRTGFKRVRQDDTLPLDSEEETTDSEDDDVLYTAIANSKKNAKC</sequence>
<keyword evidence="4 13" id="KW-0479">Metal-binding</keyword>
<feature type="binding site" evidence="13">
    <location>
        <position position="468"/>
    </location>
    <ligand>
        <name>Zn(2+)</name>
        <dbReference type="ChEBI" id="CHEBI:29105"/>
        <note>catalytic</note>
    </ligand>
</feature>
<evidence type="ECO:0000256" key="14">
    <source>
        <dbReference type="PIRSR" id="PIRSR600720-3"/>
    </source>
</evidence>
<proteinExistence type="inferred from homology"/>
<keyword evidence="13" id="KW-0862">Zinc</keyword>
<evidence type="ECO:0000256" key="15">
    <source>
        <dbReference type="PROSITE-ProRule" id="PRU00504"/>
    </source>
</evidence>
<dbReference type="InterPro" id="IPR024548">
    <property type="entry name" value="Cu2_monoox_C"/>
</dbReference>
<evidence type="ECO:0000256" key="8">
    <source>
        <dbReference type="ARBA" id="ARBA00023180"/>
    </source>
</evidence>
<evidence type="ECO:0000256" key="4">
    <source>
        <dbReference type="ARBA" id="ARBA00022723"/>
    </source>
</evidence>
<feature type="transmembrane region" description="Helical" evidence="17">
    <location>
        <begin position="742"/>
        <end position="765"/>
    </location>
</feature>
<dbReference type="InterPro" id="IPR000720">
    <property type="entry name" value="PHM/PAL"/>
</dbReference>
<keyword evidence="6" id="KW-0677">Repeat</keyword>
<feature type="binding site" evidence="13">
    <location>
        <position position="220"/>
    </location>
    <ligand>
        <name>Cu(2+)</name>
        <dbReference type="ChEBI" id="CHEBI:29036"/>
        <label>1</label>
        <note>catalytic</note>
    </ligand>
</feature>
<feature type="disulfide bond" evidence="14">
    <location>
        <begin position="273"/>
        <end position="295"/>
    </location>
</feature>
<dbReference type="Pfam" id="PF01436">
    <property type="entry name" value="NHL"/>
    <property type="match status" value="1"/>
</dbReference>
<dbReference type="PROSITE" id="PS51125">
    <property type="entry name" value="NHL"/>
    <property type="match status" value="2"/>
</dbReference>
<dbReference type="InterPro" id="IPR001258">
    <property type="entry name" value="NHL_repeat"/>
</dbReference>
<dbReference type="Proteomes" id="UP001187531">
    <property type="component" value="Unassembled WGS sequence"/>
</dbReference>
<feature type="binding site" evidence="13">
    <location>
        <position position="403"/>
    </location>
    <ligand>
        <name>Ca(2+)</name>
        <dbReference type="ChEBI" id="CHEBI:29108"/>
        <note>structural</note>
    </ligand>
</feature>
<evidence type="ECO:0000259" key="20">
    <source>
        <dbReference type="Pfam" id="PF03712"/>
    </source>
</evidence>
<feature type="repeat" description="NHL" evidence="15">
    <location>
        <begin position="453"/>
        <end position="494"/>
    </location>
</feature>
<dbReference type="InterPro" id="IPR000323">
    <property type="entry name" value="Cu2_ascorb_mOase_N"/>
</dbReference>
<dbReference type="SUPFAM" id="SSF49742">
    <property type="entry name" value="PHM/PNGase F"/>
    <property type="match status" value="2"/>
</dbReference>
<evidence type="ECO:0000256" key="9">
    <source>
        <dbReference type="ARBA" id="ARBA00023239"/>
    </source>
</evidence>
<dbReference type="EMBL" id="JAVRJZ010000009">
    <property type="protein sequence ID" value="KAK2718372.1"/>
    <property type="molecule type" value="Genomic_DNA"/>
</dbReference>
<dbReference type="PANTHER" id="PTHR10680">
    <property type="entry name" value="PEPTIDYL-GLYCINE ALPHA-AMIDATING MONOOXYGENASE"/>
    <property type="match status" value="1"/>
</dbReference>
<feature type="region of interest" description="Disordered" evidence="16">
    <location>
        <begin position="344"/>
        <end position="370"/>
    </location>
</feature>
<evidence type="ECO:0000256" key="1">
    <source>
        <dbReference type="ARBA" id="ARBA00000686"/>
    </source>
</evidence>
<feature type="disulfide bond" evidence="14">
    <location>
        <begin position="517"/>
        <end position="538"/>
    </location>
</feature>
<keyword evidence="10" id="KW-0511">Multifunctional enzyme</keyword>
<evidence type="ECO:0000256" key="2">
    <source>
        <dbReference type="ARBA" id="ARBA00006026"/>
    </source>
</evidence>
<evidence type="ECO:0000313" key="21">
    <source>
        <dbReference type="EMBL" id="KAK2718373.1"/>
    </source>
</evidence>
<keyword evidence="13" id="KW-0186">Copper</keyword>
<dbReference type="SUPFAM" id="SSF63829">
    <property type="entry name" value="Calcium-dependent phosphotriesterase"/>
    <property type="match status" value="1"/>
</dbReference>
<feature type="disulfide bond" evidence="14">
    <location>
        <begin position="204"/>
        <end position="314"/>
    </location>
</feature>
<name>A0AA88HWF7_ARTSF</name>
<feature type="disulfide bond" evidence="14">
    <location>
        <begin position="55"/>
        <end position="104"/>
    </location>
</feature>
<feature type="disulfide bond" evidence="14">
    <location>
        <begin position="89"/>
        <end position="110"/>
    </location>
</feature>
<keyword evidence="17" id="KW-0812">Transmembrane</keyword>
<evidence type="ECO:0000256" key="7">
    <source>
        <dbReference type="ARBA" id="ARBA00023157"/>
    </source>
</evidence>
<feature type="binding site" evidence="13">
    <location>
        <position position="151"/>
    </location>
    <ligand>
        <name>Cu(2+)</name>
        <dbReference type="ChEBI" id="CHEBI:29036"/>
        <label>1</label>
        <note>catalytic</note>
    </ligand>
</feature>
<evidence type="ECO:0000256" key="16">
    <source>
        <dbReference type="SAM" id="MobiDB-lite"/>
    </source>
</evidence>
<dbReference type="InterPro" id="IPR008977">
    <property type="entry name" value="PHM/PNGase_F_dom_sf"/>
</dbReference>
<reference evidence="21" key="1">
    <citation type="submission" date="2023-07" db="EMBL/GenBank/DDBJ databases">
        <title>Chromosome-level genome assembly of Artemia franciscana.</title>
        <authorList>
            <person name="Jo E."/>
        </authorList>
    </citation>
    <scope>NUCLEOTIDE SEQUENCE</scope>
    <source>
        <tissue evidence="21">Whole body</tissue>
    </source>
</reference>
<accession>A0AA88HWF7</accession>
<feature type="domain" description="Copper type II ascorbate-dependent monooxygenase C-terminal" evidence="20">
    <location>
        <begin position="177"/>
        <end position="304"/>
    </location>
</feature>
<dbReference type="InterPro" id="IPR014784">
    <property type="entry name" value="Cu2_ascorb_mOase-like_C"/>
</dbReference>
<dbReference type="Gene3D" id="2.60.120.310">
    <property type="entry name" value="Copper type II, ascorbate-dependent monooxygenase, N-terminal domain"/>
    <property type="match status" value="1"/>
</dbReference>
<keyword evidence="22" id="KW-1185">Reference proteome</keyword>
<evidence type="ECO:0000259" key="19">
    <source>
        <dbReference type="Pfam" id="PF01082"/>
    </source>
</evidence>
<dbReference type="Gene3D" id="2.60.120.230">
    <property type="match status" value="1"/>
</dbReference>
<keyword evidence="8" id="KW-0325">Glycoprotein</keyword>
<feature type="signal peptide" evidence="18">
    <location>
        <begin position="1"/>
        <end position="19"/>
    </location>
</feature>
<feature type="binding site" evidence="13">
    <location>
        <position position="578"/>
    </location>
    <ligand>
        <name>Zn(2+)</name>
        <dbReference type="ChEBI" id="CHEBI:29105"/>
        <note>catalytic</note>
    </ligand>
</feature>
<feature type="repeat" description="NHL" evidence="15">
    <location>
        <begin position="508"/>
        <end position="548"/>
    </location>
</feature>
<dbReference type="EMBL" id="JAVRJZ010000009">
    <property type="protein sequence ID" value="KAK2718373.1"/>
    <property type="molecule type" value="Genomic_DNA"/>
</dbReference>
<dbReference type="Pfam" id="PF01082">
    <property type="entry name" value="Cu2_monooxygen"/>
    <property type="match status" value="1"/>
</dbReference>
<dbReference type="InterPro" id="IPR036939">
    <property type="entry name" value="Cu2_ascorb_mOase_N_sf"/>
</dbReference>
<keyword evidence="5 18" id="KW-0732">Signal</keyword>
<feature type="binding site" evidence="12">
    <location>
        <position position="537"/>
    </location>
    <ligand>
        <name>a protein</name>
        <dbReference type="ChEBI" id="CHEBI:16541"/>
    </ligand>
    <ligandPart>
        <name>C-terminal Xaa-(2S)-2-hydroxyglycine residue</name>
        <dbReference type="ChEBI" id="CHEBI:142768"/>
    </ligandPart>
</feature>
<dbReference type="GO" id="GO:0016020">
    <property type="term" value="C:membrane"/>
    <property type="evidence" value="ECO:0007669"/>
    <property type="project" value="InterPro"/>
</dbReference>
<feature type="binding site" evidence="13">
    <location>
        <position position="676"/>
    </location>
    <ligand>
        <name>Ca(2+)</name>
        <dbReference type="ChEBI" id="CHEBI:29108"/>
        <note>structural</note>
    </ligand>
</feature>
<feature type="region of interest" description="Disordered" evidence="16">
    <location>
        <begin position="795"/>
        <end position="814"/>
    </location>
</feature>
<dbReference type="GO" id="GO:0004598">
    <property type="term" value="F:peptidylamidoglycolate lyase activity"/>
    <property type="evidence" value="ECO:0007669"/>
    <property type="project" value="UniProtKB-EC"/>
</dbReference>
<feature type="binding site" evidence="13">
    <location>
        <position position="222"/>
    </location>
    <ligand>
        <name>Cu(2+)</name>
        <dbReference type="ChEBI" id="CHEBI:29036"/>
        <label>1</label>
        <note>catalytic</note>
    </ligand>
</feature>
<evidence type="ECO:0000256" key="3">
    <source>
        <dbReference type="ARBA" id="ARBA00010263"/>
    </source>
</evidence>
<evidence type="ECO:0000256" key="10">
    <source>
        <dbReference type="ARBA" id="ARBA00023268"/>
    </source>
</evidence>
<comment type="catalytic activity">
    <reaction evidence="1">
        <text>a [peptide]-C-terminal (2S)-2-hydroxyglycine = a [peptide]-C-terminal amide + glyoxylate</text>
        <dbReference type="Rhea" id="RHEA:20924"/>
        <dbReference type="Rhea" id="RHEA-COMP:13485"/>
        <dbReference type="Rhea" id="RHEA-COMP:15321"/>
        <dbReference type="ChEBI" id="CHEBI:36655"/>
        <dbReference type="ChEBI" id="CHEBI:137001"/>
        <dbReference type="ChEBI" id="CHEBI:142768"/>
        <dbReference type="EC" id="4.3.2.5"/>
    </reaction>
</comment>
<evidence type="ECO:0000256" key="17">
    <source>
        <dbReference type="SAM" id="Phobius"/>
    </source>
</evidence>
<dbReference type="GO" id="GO:0005507">
    <property type="term" value="F:copper ion binding"/>
    <property type="evidence" value="ECO:0007669"/>
    <property type="project" value="InterPro"/>
</dbReference>
<feature type="binding site" evidence="13">
    <location>
        <position position="294"/>
    </location>
    <ligand>
        <name>Cu(2+)</name>
        <dbReference type="ChEBI" id="CHEBI:29036"/>
        <label>1</label>
        <note>catalytic</note>
    </ligand>
</feature>
<feature type="binding site" evidence="13">
    <location>
        <position position="82"/>
    </location>
    <ligand>
        <name>Cu(2+)</name>
        <dbReference type="ChEBI" id="CHEBI:29036"/>
        <label>1</label>
        <note>catalytic</note>
    </ligand>
</feature>
<comment type="caution">
    <text evidence="21">The sequence shown here is derived from an EMBL/GenBank/DDBJ whole genome shotgun (WGS) entry which is preliminary data.</text>
</comment>
<feature type="binding site" evidence="13">
    <location>
        <position position="83"/>
    </location>
    <ligand>
        <name>Cu(2+)</name>
        <dbReference type="ChEBI" id="CHEBI:29036"/>
        <label>1</label>
        <note>catalytic</note>
    </ligand>
</feature>
<evidence type="ECO:0000256" key="5">
    <source>
        <dbReference type="ARBA" id="ARBA00022729"/>
    </source>
</evidence>
<comment type="cofactor">
    <cofactor evidence="13">
        <name>Cu(2+)</name>
        <dbReference type="ChEBI" id="CHEBI:29036"/>
    </cofactor>
    <text evidence="13">Binds 2 Cu(2+) ions per subunit.</text>
</comment>
<dbReference type="Pfam" id="PF03712">
    <property type="entry name" value="Cu2_monoox_C"/>
    <property type="match status" value="1"/>
</dbReference>
<keyword evidence="17" id="KW-0472">Membrane</keyword>
<dbReference type="GO" id="GO:0006518">
    <property type="term" value="P:peptide metabolic process"/>
    <property type="evidence" value="ECO:0007669"/>
    <property type="project" value="InterPro"/>
</dbReference>
<organism evidence="21 22">
    <name type="scientific">Artemia franciscana</name>
    <name type="common">Brine shrimp</name>
    <name type="synonym">Artemia sanfranciscana</name>
    <dbReference type="NCBI Taxonomy" id="6661"/>
    <lineage>
        <taxon>Eukaryota</taxon>
        <taxon>Metazoa</taxon>
        <taxon>Ecdysozoa</taxon>
        <taxon>Arthropoda</taxon>
        <taxon>Crustacea</taxon>
        <taxon>Branchiopoda</taxon>
        <taxon>Anostraca</taxon>
        <taxon>Artemiidae</taxon>
        <taxon>Artemia</taxon>
    </lineage>
</organism>
<feature type="domain" description="Copper type II ascorbate-dependent monooxygenase N-terminal" evidence="19">
    <location>
        <begin position="39"/>
        <end position="155"/>
    </location>
</feature>
<comment type="similarity">
    <text evidence="3">In the N-terminal section; belongs to the copper type II ascorbate-dependent monooxygenase family.</text>
</comment>
<keyword evidence="17" id="KW-1133">Transmembrane helix</keyword>